<evidence type="ECO:0000313" key="2">
    <source>
        <dbReference type="EMBL" id="GHC22060.1"/>
    </source>
</evidence>
<dbReference type="EMBL" id="BMYI01000005">
    <property type="protein sequence ID" value="GHC22060.1"/>
    <property type="molecule type" value="Genomic_DNA"/>
</dbReference>
<proteinExistence type="predicted"/>
<dbReference type="InterPro" id="IPR016181">
    <property type="entry name" value="Acyl_CoA_acyltransferase"/>
</dbReference>
<dbReference type="Proteomes" id="UP000658305">
    <property type="component" value="Unassembled WGS sequence"/>
</dbReference>
<dbReference type="CDD" id="cd04301">
    <property type="entry name" value="NAT_SF"/>
    <property type="match status" value="1"/>
</dbReference>
<name>A0ABQ3FFT4_9RHOB</name>
<dbReference type="Pfam" id="PF00583">
    <property type="entry name" value="Acetyltransf_1"/>
    <property type="match status" value="1"/>
</dbReference>
<dbReference type="SUPFAM" id="SSF55729">
    <property type="entry name" value="Acyl-CoA N-acyltransferases (Nat)"/>
    <property type="match status" value="1"/>
</dbReference>
<dbReference type="RefSeq" id="WP_189380977.1">
    <property type="nucleotide sequence ID" value="NZ_BMYI01000005.1"/>
</dbReference>
<keyword evidence="3" id="KW-1185">Reference proteome</keyword>
<protein>
    <submittedName>
        <fullName evidence="2">N-acetyltransferase</fullName>
    </submittedName>
</protein>
<dbReference type="Gene3D" id="3.40.630.30">
    <property type="match status" value="1"/>
</dbReference>
<gene>
    <name evidence="2" type="ORF">GCM10007291_21660</name>
</gene>
<dbReference type="PROSITE" id="PS51186">
    <property type="entry name" value="GNAT"/>
    <property type="match status" value="1"/>
</dbReference>
<feature type="domain" description="N-acetyltransferase" evidence="1">
    <location>
        <begin position="1"/>
        <end position="147"/>
    </location>
</feature>
<dbReference type="InterPro" id="IPR000182">
    <property type="entry name" value="GNAT_dom"/>
</dbReference>
<evidence type="ECO:0000313" key="3">
    <source>
        <dbReference type="Proteomes" id="UP000658305"/>
    </source>
</evidence>
<organism evidence="2 3">
    <name type="scientific">Gemmobacter nanjingensis</name>
    <dbReference type="NCBI Taxonomy" id="488454"/>
    <lineage>
        <taxon>Bacteria</taxon>
        <taxon>Pseudomonadati</taxon>
        <taxon>Pseudomonadota</taxon>
        <taxon>Alphaproteobacteria</taxon>
        <taxon>Rhodobacterales</taxon>
        <taxon>Paracoccaceae</taxon>
        <taxon>Gemmobacter</taxon>
    </lineage>
</organism>
<reference evidence="3" key="1">
    <citation type="journal article" date="2019" name="Int. J. Syst. Evol. Microbiol.">
        <title>The Global Catalogue of Microorganisms (GCM) 10K type strain sequencing project: providing services to taxonomists for standard genome sequencing and annotation.</title>
        <authorList>
            <consortium name="The Broad Institute Genomics Platform"/>
            <consortium name="The Broad Institute Genome Sequencing Center for Infectious Disease"/>
            <person name="Wu L."/>
            <person name="Ma J."/>
        </authorList>
    </citation>
    <scope>NUCLEOTIDE SEQUENCE [LARGE SCALE GENOMIC DNA]</scope>
    <source>
        <strain evidence="3">KCTC 23298</strain>
    </source>
</reference>
<evidence type="ECO:0000259" key="1">
    <source>
        <dbReference type="PROSITE" id="PS51186"/>
    </source>
</evidence>
<comment type="caution">
    <text evidence="2">The sequence shown here is derived from an EMBL/GenBank/DDBJ whole genome shotgun (WGS) entry which is preliminary data.</text>
</comment>
<sequence length="164" mass="16618">MTPRPEGADEAAAIGRLITDAFATAAHSDGNEAEIVTALRASGDLLLSLVCEDGHGLTGHIAASPVTIGGTPGWACIAPVSVAPRCQRQGIGQALMRAALAALQTQGHGGVVVLGDPAYYGRFGLVADAARHIPGVPAEYVLSRPFSSPAPTGEIRFAPAFGPV</sequence>
<accession>A0ABQ3FFT4</accession>